<comment type="cofactor">
    <cofactor evidence="1">
        <name>Mg(2+)</name>
        <dbReference type="ChEBI" id="CHEBI:18420"/>
    </cofactor>
</comment>
<dbReference type="Gene3D" id="3.90.80.10">
    <property type="entry name" value="Inorganic pyrophosphatase"/>
    <property type="match status" value="1"/>
</dbReference>
<name>X1J2H6_9ZZZZ</name>
<gene>
    <name evidence="6" type="ORF">S03H2_56511</name>
</gene>
<evidence type="ECO:0000256" key="3">
    <source>
        <dbReference type="ARBA" id="ARBA00022723"/>
    </source>
</evidence>
<dbReference type="EMBL" id="BARU01036153">
    <property type="protein sequence ID" value="GAH88187.1"/>
    <property type="molecule type" value="Genomic_DNA"/>
</dbReference>
<keyword evidence="3" id="KW-0479">Metal-binding</keyword>
<keyword evidence="5" id="KW-0460">Magnesium</keyword>
<dbReference type="Pfam" id="PF00719">
    <property type="entry name" value="Pyrophosphatase"/>
    <property type="match status" value="1"/>
</dbReference>
<dbReference type="SUPFAM" id="SSF50324">
    <property type="entry name" value="Inorganic pyrophosphatase"/>
    <property type="match status" value="1"/>
</dbReference>
<reference evidence="6" key="1">
    <citation type="journal article" date="2014" name="Front. Microbiol.">
        <title>High frequency of phylogenetically diverse reductive dehalogenase-homologous genes in deep subseafloor sedimentary metagenomes.</title>
        <authorList>
            <person name="Kawai M."/>
            <person name="Futagami T."/>
            <person name="Toyoda A."/>
            <person name="Takaki Y."/>
            <person name="Nishi S."/>
            <person name="Hori S."/>
            <person name="Arai W."/>
            <person name="Tsubouchi T."/>
            <person name="Morono Y."/>
            <person name="Uchiyama I."/>
            <person name="Ito T."/>
            <person name="Fujiyama A."/>
            <person name="Inagaki F."/>
            <person name="Takami H."/>
        </authorList>
    </citation>
    <scope>NUCLEOTIDE SEQUENCE</scope>
    <source>
        <strain evidence="6">Expedition CK06-06</strain>
    </source>
</reference>
<dbReference type="AlphaFoldDB" id="X1J2H6"/>
<sequence length="136" mass="15390">MVKENKALWQILEPGPKDRFPEIIYVIVEVPKGTKAKYEMDEKTGVLFLNRDLFTSMVYPGDYGLIPQTFCEDGDPVDALVLVSQSHYPGIVIPARPVALMRMEDEAGRDDKILCVPDIKVDTTFKDIKDLEDISE</sequence>
<evidence type="ECO:0000256" key="5">
    <source>
        <dbReference type="ARBA" id="ARBA00022842"/>
    </source>
</evidence>
<dbReference type="InterPro" id="IPR036649">
    <property type="entry name" value="Pyrophosphatase_sf"/>
</dbReference>
<evidence type="ECO:0000256" key="4">
    <source>
        <dbReference type="ARBA" id="ARBA00022801"/>
    </source>
</evidence>
<dbReference type="GO" id="GO:0006796">
    <property type="term" value="P:phosphate-containing compound metabolic process"/>
    <property type="evidence" value="ECO:0007669"/>
    <property type="project" value="InterPro"/>
</dbReference>
<proteinExistence type="predicted"/>
<feature type="non-terminal residue" evidence="6">
    <location>
        <position position="136"/>
    </location>
</feature>
<protein>
    <recommendedName>
        <fullName evidence="2">inorganic diphosphatase</fullName>
        <ecNumber evidence="2">3.6.1.1</ecNumber>
    </recommendedName>
</protein>
<organism evidence="6">
    <name type="scientific">marine sediment metagenome</name>
    <dbReference type="NCBI Taxonomy" id="412755"/>
    <lineage>
        <taxon>unclassified sequences</taxon>
        <taxon>metagenomes</taxon>
        <taxon>ecological metagenomes</taxon>
    </lineage>
</organism>
<dbReference type="InterPro" id="IPR008162">
    <property type="entry name" value="Pyrophosphatase"/>
</dbReference>
<evidence type="ECO:0000256" key="2">
    <source>
        <dbReference type="ARBA" id="ARBA00012146"/>
    </source>
</evidence>
<dbReference type="GO" id="GO:0004427">
    <property type="term" value="F:inorganic diphosphate phosphatase activity"/>
    <property type="evidence" value="ECO:0007669"/>
    <property type="project" value="UniProtKB-EC"/>
</dbReference>
<accession>X1J2H6</accession>
<evidence type="ECO:0000256" key="1">
    <source>
        <dbReference type="ARBA" id="ARBA00001946"/>
    </source>
</evidence>
<keyword evidence="4" id="KW-0378">Hydrolase</keyword>
<dbReference type="GO" id="GO:0005737">
    <property type="term" value="C:cytoplasm"/>
    <property type="evidence" value="ECO:0007669"/>
    <property type="project" value="InterPro"/>
</dbReference>
<dbReference type="EC" id="3.6.1.1" evidence="2"/>
<dbReference type="GO" id="GO:0000287">
    <property type="term" value="F:magnesium ion binding"/>
    <property type="evidence" value="ECO:0007669"/>
    <property type="project" value="InterPro"/>
</dbReference>
<dbReference type="CDD" id="cd00412">
    <property type="entry name" value="pyrophosphatase"/>
    <property type="match status" value="1"/>
</dbReference>
<dbReference type="PANTHER" id="PTHR10286">
    <property type="entry name" value="INORGANIC PYROPHOSPHATASE"/>
    <property type="match status" value="1"/>
</dbReference>
<dbReference type="PROSITE" id="PS00387">
    <property type="entry name" value="PPASE"/>
    <property type="match status" value="1"/>
</dbReference>
<comment type="caution">
    <text evidence="6">The sequence shown here is derived from an EMBL/GenBank/DDBJ whole genome shotgun (WGS) entry which is preliminary data.</text>
</comment>
<evidence type="ECO:0000313" key="6">
    <source>
        <dbReference type="EMBL" id="GAH88187.1"/>
    </source>
</evidence>